<dbReference type="GO" id="GO:0003677">
    <property type="term" value="F:DNA binding"/>
    <property type="evidence" value="ECO:0007669"/>
    <property type="project" value="InterPro"/>
</dbReference>
<organism evidence="3 4">
    <name type="scientific">Gleimia europaea ACS-120-V-Col10b</name>
    <dbReference type="NCBI Taxonomy" id="883069"/>
    <lineage>
        <taxon>Bacteria</taxon>
        <taxon>Bacillati</taxon>
        <taxon>Actinomycetota</taxon>
        <taxon>Actinomycetes</taxon>
        <taxon>Actinomycetales</taxon>
        <taxon>Actinomycetaceae</taxon>
        <taxon>Gleimia</taxon>
    </lineage>
</organism>
<comment type="caution">
    <text evidence="3">The sequence shown here is derived from an EMBL/GenBank/DDBJ whole genome shotgun (WGS) entry which is preliminary data.</text>
</comment>
<dbReference type="InterPro" id="IPR001387">
    <property type="entry name" value="Cro/C1-type_HTH"/>
</dbReference>
<dbReference type="InterPro" id="IPR010982">
    <property type="entry name" value="Lambda_DNA-bd_dom_sf"/>
</dbReference>
<dbReference type="RefSeq" id="WP_016444514.1">
    <property type="nucleotide sequence ID" value="NZ_KE150266.1"/>
</dbReference>
<evidence type="ECO:0000313" key="4">
    <source>
        <dbReference type="Proteomes" id="UP000014387"/>
    </source>
</evidence>
<dbReference type="Pfam" id="PF01381">
    <property type="entry name" value="HTH_3"/>
    <property type="match status" value="1"/>
</dbReference>
<evidence type="ECO:0000313" key="3">
    <source>
        <dbReference type="EMBL" id="EPD31403.1"/>
    </source>
</evidence>
<dbReference type="SMART" id="SM00530">
    <property type="entry name" value="HTH_XRE"/>
    <property type="match status" value="1"/>
</dbReference>
<dbReference type="CDD" id="cd00093">
    <property type="entry name" value="HTH_XRE"/>
    <property type="match status" value="1"/>
</dbReference>
<name>A0A9W5RF71_9ACTO</name>
<dbReference type="EMBL" id="AGWN01000001">
    <property type="protein sequence ID" value="EPD31403.1"/>
    <property type="molecule type" value="Genomic_DNA"/>
</dbReference>
<feature type="compositionally biased region" description="Polar residues" evidence="1">
    <location>
        <begin position="1"/>
        <end position="25"/>
    </location>
</feature>
<feature type="domain" description="HTH cro/C1-type" evidence="2">
    <location>
        <begin position="37"/>
        <end position="91"/>
    </location>
</feature>
<gene>
    <name evidence="3" type="ORF">HMPREF9238_01174</name>
</gene>
<dbReference type="Gene3D" id="1.10.260.40">
    <property type="entry name" value="lambda repressor-like DNA-binding domains"/>
    <property type="match status" value="1"/>
</dbReference>
<keyword evidence="4" id="KW-1185">Reference proteome</keyword>
<feature type="region of interest" description="Disordered" evidence="1">
    <location>
        <begin position="1"/>
        <end position="30"/>
    </location>
</feature>
<proteinExistence type="predicted"/>
<evidence type="ECO:0000259" key="2">
    <source>
        <dbReference type="PROSITE" id="PS50943"/>
    </source>
</evidence>
<dbReference type="PROSITE" id="PS50943">
    <property type="entry name" value="HTH_CROC1"/>
    <property type="match status" value="1"/>
</dbReference>
<dbReference type="SUPFAM" id="SSF47413">
    <property type="entry name" value="lambda repressor-like DNA-binding domains"/>
    <property type="match status" value="1"/>
</dbReference>
<dbReference type="Proteomes" id="UP000014387">
    <property type="component" value="Unassembled WGS sequence"/>
</dbReference>
<protein>
    <submittedName>
        <fullName evidence="3">Y4mF family transcriptional regulator</fullName>
    </submittedName>
</protein>
<evidence type="ECO:0000256" key="1">
    <source>
        <dbReference type="SAM" id="MobiDB-lite"/>
    </source>
</evidence>
<accession>A0A9W5RF71</accession>
<dbReference type="AlphaFoldDB" id="A0A9W5RF71"/>
<reference evidence="3 4" key="1">
    <citation type="submission" date="2013-05" db="EMBL/GenBank/DDBJ databases">
        <title>The Genome Sequence of Actinomyces europaeus ACS-120-V-COL10B.</title>
        <authorList>
            <consortium name="The Broad Institute Genomics Platform"/>
            <person name="Earl A."/>
            <person name="Ward D."/>
            <person name="Feldgarden M."/>
            <person name="Gevers D."/>
            <person name="Saerens B."/>
            <person name="Vaneechoutte M."/>
            <person name="Walker B."/>
            <person name="Young S."/>
            <person name="Zeng Q."/>
            <person name="Gargeya S."/>
            <person name="Fitzgerald M."/>
            <person name="Haas B."/>
            <person name="Abouelleil A."/>
            <person name="Allen A.W."/>
            <person name="Alvarado L."/>
            <person name="Arachchi H.M."/>
            <person name="Berlin A.M."/>
            <person name="Chapman S.B."/>
            <person name="Gainer-Dewar J."/>
            <person name="Goldberg J."/>
            <person name="Griggs A."/>
            <person name="Gujja S."/>
            <person name="Hansen M."/>
            <person name="Howarth C."/>
            <person name="Imamovic A."/>
            <person name="Ireland A."/>
            <person name="Larimer J."/>
            <person name="McCowan C."/>
            <person name="Murphy C."/>
            <person name="Pearson M."/>
            <person name="Poon T.W."/>
            <person name="Priest M."/>
            <person name="Roberts A."/>
            <person name="Saif S."/>
            <person name="Shea T."/>
            <person name="Sisk P."/>
            <person name="Sykes S."/>
            <person name="Wortman J."/>
            <person name="Nusbaum C."/>
            <person name="Birren B."/>
        </authorList>
    </citation>
    <scope>NUCLEOTIDE SEQUENCE [LARGE SCALE GENOMIC DNA]</scope>
    <source>
        <strain evidence="3 4">ACS-120-V-Col10b</strain>
    </source>
</reference>
<sequence>MNALNGNMPPNNLASDRANDSTSGQFPLPTAQIGGVIKTARKEYGLTQQQLAELAGVSDRTVRTLEQGGLGPTLRSLLAVTGTLGLKVEVANR</sequence>